<evidence type="ECO:0000259" key="3">
    <source>
        <dbReference type="PROSITE" id="PS50937"/>
    </source>
</evidence>
<dbReference type="Gene3D" id="1.10.1660.10">
    <property type="match status" value="1"/>
</dbReference>
<dbReference type="GO" id="GO:0003677">
    <property type="term" value="F:DNA binding"/>
    <property type="evidence" value="ECO:0007669"/>
    <property type="project" value="UniProtKB-KW"/>
</dbReference>
<sequence length="137" mass="15616">MHDQNRAVYVISVAAELAGVHPQTLRIYERKGLVAPARTGGGSRRYSRSDIDQLLRIQELTNEGLNLLGVQRVLQLENDLANARAELETQRQESLRKIEALRQEAEGHLRAQRRDLVPLRQEVVLYRDVRPGSTRRG</sequence>
<comment type="caution">
    <text evidence="4">The sequence shown here is derived from an EMBL/GenBank/DDBJ whole genome shotgun (WGS) entry which is preliminary data.</text>
</comment>
<dbReference type="NCBIfam" id="NF047375">
    <property type="entry name" value="HeatShock_HspR"/>
    <property type="match status" value="1"/>
</dbReference>
<proteinExistence type="predicted"/>
<evidence type="ECO:0000313" key="5">
    <source>
        <dbReference type="Proteomes" id="UP000727993"/>
    </source>
</evidence>
<evidence type="ECO:0000256" key="1">
    <source>
        <dbReference type="ARBA" id="ARBA00023125"/>
    </source>
</evidence>
<dbReference type="SUPFAM" id="SSF46955">
    <property type="entry name" value="Putative DNA-binding domain"/>
    <property type="match status" value="1"/>
</dbReference>
<evidence type="ECO:0000313" key="4">
    <source>
        <dbReference type="EMBL" id="MBK9297070.1"/>
    </source>
</evidence>
<dbReference type="PROSITE" id="PS00552">
    <property type="entry name" value="HTH_MERR_1"/>
    <property type="match status" value="1"/>
</dbReference>
<keyword evidence="2" id="KW-0175">Coiled coil</keyword>
<keyword evidence="1" id="KW-0238">DNA-binding</keyword>
<dbReference type="InterPro" id="IPR047057">
    <property type="entry name" value="MerR_fam"/>
</dbReference>
<dbReference type="PANTHER" id="PTHR30204:SF58">
    <property type="entry name" value="HTH-TYPE TRANSCRIPTIONAL REGULATOR YFMP"/>
    <property type="match status" value="1"/>
</dbReference>
<feature type="coiled-coil region" evidence="2">
    <location>
        <begin position="73"/>
        <end position="115"/>
    </location>
</feature>
<dbReference type="InterPro" id="IPR000551">
    <property type="entry name" value="MerR-type_HTH_dom"/>
</dbReference>
<dbReference type="PROSITE" id="PS50937">
    <property type="entry name" value="HTH_MERR_2"/>
    <property type="match status" value="1"/>
</dbReference>
<dbReference type="InterPro" id="IPR009061">
    <property type="entry name" value="DNA-bd_dom_put_sf"/>
</dbReference>
<dbReference type="AlphaFoldDB" id="A0A936NBS5"/>
<dbReference type="PANTHER" id="PTHR30204">
    <property type="entry name" value="REDOX-CYCLING DRUG-SENSING TRANSCRIPTIONAL ACTIVATOR SOXR"/>
    <property type="match status" value="1"/>
</dbReference>
<dbReference type="Proteomes" id="UP000727993">
    <property type="component" value="Unassembled WGS sequence"/>
</dbReference>
<organism evidence="4 5">
    <name type="scientific">Candidatus Neomicrothrix subdominans</name>
    <dbReference type="NCBI Taxonomy" id="2954438"/>
    <lineage>
        <taxon>Bacteria</taxon>
        <taxon>Bacillati</taxon>
        <taxon>Actinomycetota</taxon>
        <taxon>Acidimicrobiia</taxon>
        <taxon>Acidimicrobiales</taxon>
        <taxon>Microthrixaceae</taxon>
        <taxon>Candidatus Neomicrothrix</taxon>
    </lineage>
</organism>
<dbReference type="GO" id="GO:0003700">
    <property type="term" value="F:DNA-binding transcription factor activity"/>
    <property type="evidence" value="ECO:0007669"/>
    <property type="project" value="InterPro"/>
</dbReference>
<protein>
    <submittedName>
        <fullName evidence="4">MerR family transcriptional regulator</fullName>
    </submittedName>
</protein>
<dbReference type="PRINTS" id="PR00040">
    <property type="entry name" value="HTHMERR"/>
</dbReference>
<name>A0A936NBS5_9ACTN</name>
<reference evidence="4 5" key="1">
    <citation type="submission" date="2020-10" db="EMBL/GenBank/DDBJ databases">
        <title>Connecting structure to function with the recovery of over 1000 high-quality activated sludge metagenome-assembled genomes encoding full-length rRNA genes using long-read sequencing.</title>
        <authorList>
            <person name="Singleton C.M."/>
            <person name="Petriglieri F."/>
            <person name="Kristensen J.M."/>
            <person name="Kirkegaard R.H."/>
            <person name="Michaelsen T.Y."/>
            <person name="Andersen M.H."/>
            <person name="Karst S.M."/>
            <person name="Dueholm M.S."/>
            <person name="Nielsen P.H."/>
            <person name="Albertsen M."/>
        </authorList>
    </citation>
    <scope>NUCLEOTIDE SEQUENCE [LARGE SCALE GENOMIC DNA]</scope>
    <source>
        <strain evidence="4">Lyne_18-Q3-R50-59_MAXAC.006</strain>
    </source>
</reference>
<evidence type="ECO:0000256" key="2">
    <source>
        <dbReference type="SAM" id="Coils"/>
    </source>
</evidence>
<accession>A0A936NBS5</accession>
<dbReference type="SMART" id="SM00422">
    <property type="entry name" value="HTH_MERR"/>
    <property type="match status" value="1"/>
</dbReference>
<gene>
    <name evidence="4" type="ORF">IPN02_09600</name>
</gene>
<feature type="domain" description="HTH merR-type" evidence="3">
    <location>
        <begin position="8"/>
        <end position="76"/>
    </location>
</feature>
<dbReference type="EMBL" id="JADJZA010000006">
    <property type="protein sequence ID" value="MBK9297070.1"/>
    <property type="molecule type" value="Genomic_DNA"/>
</dbReference>
<dbReference type="Pfam" id="PF13411">
    <property type="entry name" value="MerR_1"/>
    <property type="match status" value="1"/>
</dbReference>